<dbReference type="Gene3D" id="2.30.30.110">
    <property type="match status" value="1"/>
</dbReference>
<evidence type="ECO:0000313" key="2">
    <source>
        <dbReference type="Proteomes" id="UP000000253"/>
    </source>
</evidence>
<dbReference type="GO" id="GO:0003677">
    <property type="term" value="F:DNA binding"/>
    <property type="evidence" value="ECO:0007669"/>
    <property type="project" value="InterPro"/>
</dbReference>
<dbReference type="InterPro" id="IPR011067">
    <property type="entry name" value="Plasmid_toxin/cell-grow_inhib"/>
</dbReference>
<protein>
    <submittedName>
        <fullName evidence="1">Transcriptional modulator of MazE/toxin, MazF</fullName>
    </submittedName>
</protein>
<proteinExistence type="predicted"/>
<dbReference type="HOGENOM" id="CLU_121823_1_0_2"/>
<dbReference type="GeneID" id="4927692"/>
<dbReference type="Proteomes" id="UP000000253">
    <property type="component" value="Chromosome"/>
</dbReference>
<dbReference type="OrthoDB" id="109270at2157"/>
<dbReference type="RefSeq" id="WP_011869230.1">
    <property type="nucleotide sequence ID" value="NC_009135.1"/>
</dbReference>
<dbReference type="InterPro" id="IPR003477">
    <property type="entry name" value="PemK-like"/>
</dbReference>
<dbReference type="GO" id="GO:0006402">
    <property type="term" value="P:mRNA catabolic process"/>
    <property type="evidence" value="ECO:0007669"/>
    <property type="project" value="TreeGrafter"/>
</dbReference>
<dbReference type="AlphaFoldDB" id="A4FZZ6"/>
<dbReference type="KEGG" id="mmq:MmarC5_1483"/>
<dbReference type="EMBL" id="CP000609">
    <property type="protein sequence ID" value="ABO35780.1"/>
    <property type="molecule type" value="Genomic_DNA"/>
</dbReference>
<dbReference type="GO" id="GO:0004521">
    <property type="term" value="F:RNA endonuclease activity"/>
    <property type="evidence" value="ECO:0007669"/>
    <property type="project" value="TreeGrafter"/>
</dbReference>
<reference evidence="1 2" key="1">
    <citation type="submission" date="2007-03" db="EMBL/GenBank/DDBJ databases">
        <title>Complete sequence of chromosome of Methanococcus maripaludis C5.</title>
        <authorList>
            <consortium name="US DOE Joint Genome Institute"/>
            <person name="Copeland A."/>
            <person name="Lucas S."/>
            <person name="Lapidus A."/>
            <person name="Barry K."/>
            <person name="Glavina del Rio T."/>
            <person name="Dalin E."/>
            <person name="Tice H."/>
            <person name="Pitluck S."/>
            <person name="Chertkov O."/>
            <person name="Brettin T."/>
            <person name="Bruce D."/>
            <person name="Han C."/>
            <person name="Detter J.C."/>
            <person name="Schmutz J."/>
            <person name="Larimer F."/>
            <person name="Land M."/>
            <person name="Hauser L."/>
            <person name="Kyrpides N."/>
            <person name="Mikhailova N."/>
            <person name="Sieprawska-Lupa M."/>
            <person name="Whitman W.B."/>
            <person name="Richardson P."/>
        </authorList>
    </citation>
    <scope>NUCLEOTIDE SEQUENCE [LARGE SCALE GENOMIC DNA]</scope>
    <source>
        <strain evidence="2">C5 / ATCC BAA-1333</strain>
    </source>
</reference>
<gene>
    <name evidence="1" type="ordered locus">MmarC5_1483</name>
</gene>
<organism evidence="1 2">
    <name type="scientific">Methanococcus maripaludis (strain C5 / ATCC BAA-1333)</name>
    <dbReference type="NCBI Taxonomy" id="402880"/>
    <lineage>
        <taxon>Archaea</taxon>
        <taxon>Methanobacteriati</taxon>
        <taxon>Methanobacteriota</taxon>
        <taxon>Methanomada group</taxon>
        <taxon>Methanococci</taxon>
        <taxon>Methanococcales</taxon>
        <taxon>Methanococcaceae</taxon>
        <taxon>Methanococcus</taxon>
    </lineage>
</organism>
<dbReference type="eggNOG" id="arCOG03943">
    <property type="taxonomic scope" value="Archaea"/>
</dbReference>
<name>A4FZZ6_METM5</name>
<dbReference type="PANTHER" id="PTHR33988">
    <property type="entry name" value="ENDORIBONUCLEASE MAZF-RELATED"/>
    <property type="match status" value="1"/>
</dbReference>
<dbReference type="PIRSF" id="PIRSF033490">
    <property type="entry name" value="MazF"/>
    <property type="match status" value="1"/>
</dbReference>
<evidence type="ECO:0000313" key="1">
    <source>
        <dbReference type="EMBL" id="ABO35780.1"/>
    </source>
</evidence>
<dbReference type="SUPFAM" id="SSF50118">
    <property type="entry name" value="Cell growth inhibitor/plasmid maintenance toxic component"/>
    <property type="match status" value="1"/>
</dbReference>
<dbReference type="Pfam" id="PF02452">
    <property type="entry name" value="PemK_toxin"/>
    <property type="match status" value="1"/>
</dbReference>
<dbReference type="GO" id="GO:0016075">
    <property type="term" value="P:rRNA catabolic process"/>
    <property type="evidence" value="ECO:0007669"/>
    <property type="project" value="TreeGrafter"/>
</dbReference>
<dbReference type="STRING" id="402880.MmarC5_1483"/>
<accession>A4FZZ6</accession>
<sequence>MFNRWSIYWVDLEPVVGSEQGKKRPAIIISRTELNEILPVLNIIPITTHKNGRIIYPNETLVPIENTGLKNESIALCHQIRTVDKSRISNKIGAITNPNIQNSIMESLKFQLELDSIE</sequence>